<evidence type="ECO:0000259" key="1">
    <source>
        <dbReference type="PROSITE" id="PS00028"/>
    </source>
</evidence>
<protein>
    <recommendedName>
        <fullName evidence="1">C2H2-type domain-containing protein</fullName>
    </recommendedName>
</protein>
<dbReference type="Gene3D" id="3.30.160.60">
    <property type="entry name" value="Classic Zinc Finger"/>
    <property type="match status" value="1"/>
</dbReference>
<dbReference type="Proteomes" id="UP001465755">
    <property type="component" value="Unassembled WGS sequence"/>
</dbReference>
<evidence type="ECO:0000313" key="2">
    <source>
        <dbReference type="EMBL" id="KAK9808171.1"/>
    </source>
</evidence>
<accession>A0AAW1PI71</accession>
<keyword evidence="3" id="KW-1185">Reference proteome</keyword>
<evidence type="ECO:0000313" key="3">
    <source>
        <dbReference type="Proteomes" id="UP001465755"/>
    </source>
</evidence>
<dbReference type="InterPro" id="IPR013087">
    <property type="entry name" value="Znf_C2H2_type"/>
</dbReference>
<dbReference type="PROSITE" id="PS00028">
    <property type="entry name" value="ZINC_FINGER_C2H2_1"/>
    <property type="match status" value="1"/>
</dbReference>
<sequence length="199" mass="21784">MPRQKPATSLEKSQERNPNRFYCPYPGCKRSFAELWRLKVHHRAPPHIRGSGRERGHNVELKACPRCHEDIVVGKVHVCGTVPPAEEDCDSPELSPLEVPPNFMPAEPAQAQAAALLGGPLLGSNSLAEDFGCLEAMDDEWTKLIEPDLFEGLPPALASPINDAGMWQPALDPTSSFKVCLQPSTTPLKPPLVSRRLPA</sequence>
<proteinExistence type="predicted"/>
<dbReference type="AlphaFoldDB" id="A0AAW1PI71"/>
<feature type="domain" description="C2H2-type" evidence="1">
    <location>
        <begin position="23"/>
        <end position="47"/>
    </location>
</feature>
<dbReference type="EMBL" id="JALJOQ010000026">
    <property type="protein sequence ID" value="KAK9808171.1"/>
    <property type="molecule type" value="Genomic_DNA"/>
</dbReference>
<name>A0AAW1PI71_9CHLO</name>
<gene>
    <name evidence="2" type="ORF">WJX73_004798</name>
</gene>
<comment type="caution">
    <text evidence="2">The sequence shown here is derived from an EMBL/GenBank/DDBJ whole genome shotgun (WGS) entry which is preliminary data.</text>
</comment>
<reference evidence="2 3" key="1">
    <citation type="journal article" date="2024" name="Nat. Commun.">
        <title>Phylogenomics reveals the evolutionary origins of lichenization in chlorophyte algae.</title>
        <authorList>
            <person name="Puginier C."/>
            <person name="Libourel C."/>
            <person name="Otte J."/>
            <person name="Skaloud P."/>
            <person name="Haon M."/>
            <person name="Grisel S."/>
            <person name="Petersen M."/>
            <person name="Berrin J.G."/>
            <person name="Delaux P.M."/>
            <person name="Dal Grande F."/>
            <person name="Keller J."/>
        </authorList>
    </citation>
    <scope>NUCLEOTIDE SEQUENCE [LARGE SCALE GENOMIC DNA]</scope>
    <source>
        <strain evidence="2 3">SAG 2036</strain>
    </source>
</reference>
<organism evidence="2 3">
    <name type="scientific">Symbiochloris irregularis</name>
    <dbReference type="NCBI Taxonomy" id="706552"/>
    <lineage>
        <taxon>Eukaryota</taxon>
        <taxon>Viridiplantae</taxon>
        <taxon>Chlorophyta</taxon>
        <taxon>core chlorophytes</taxon>
        <taxon>Trebouxiophyceae</taxon>
        <taxon>Trebouxiales</taxon>
        <taxon>Trebouxiaceae</taxon>
        <taxon>Symbiochloris</taxon>
    </lineage>
</organism>